<evidence type="ECO:0000313" key="6">
    <source>
        <dbReference type="Proteomes" id="UP000054408"/>
    </source>
</evidence>
<dbReference type="InterPro" id="IPR011992">
    <property type="entry name" value="EF-hand-dom_pair"/>
</dbReference>
<dbReference type="AlphaFoldDB" id="A0A0L0DKY5"/>
<dbReference type="OrthoDB" id="289247at2759"/>
<evidence type="ECO:0000256" key="1">
    <source>
        <dbReference type="ARBA" id="ARBA00022837"/>
    </source>
</evidence>
<dbReference type="InterPro" id="IPR011008">
    <property type="entry name" value="Dimeric_a/b-barrel"/>
</dbReference>
<feature type="region of interest" description="Disordered" evidence="2">
    <location>
        <begin position="182"/>
        <end position="203"/>
    </location>
</feature>
<protein>
    <submittedName>
        <fullName evidence="5">EF-hand calcium-binding protein 3</fullName>
    </submittedName>
</protein>
<dbReference type="OMA" id="RNNMNKS"/>
<evidence type="ECO:0000313" key="5">
    <source>
        <dbReference type="EMBL" id="KNC52028.1"/>
    </source>
</evidence>
<feature type="compositionally biased region" description="Low complexity" evidence="2">
    <location>
        <begin position="193"/>
        <end position="203"/>
    </location>
</feature>
<dbReference type="PANTHER" id="PTHR12178:SF10">
    <property type="entry name" value="N-TERMINAL EF-HAND CALCIUM-BINDING PROTEIN 1-LIKE ISOFORM X1"/>
    <property type="match status" value="1"/>
</dbReference>
<dbReference type="Gene3D" id="3.30.70.100">
    <property type="match status" value="1"/>
</dbReference>
<dbReference type="Proteomes" id="UP000054408">
    <property type="component" value="Unassembled WGS sequence"/>
</dbReference>
<dbReference type="InterPro" id="IPR002048">
    <property type="entry name" value="EF_hand_dom"/>
</dbReference>
<dbReference type="SUPFAM" id="SSF54909">
    <property type="entry name" value="Dimeric alpha+beta barrel"/>
    <property type="match status" value="1"/>
</dbReference>
<dbReference type="EMBL" id="GL349471">
    <property type="protein sequence ID" value="KNC52028.1"/>
    <property type="molecule type" value="Genomic_DNA"/>
</dbReference>
<feature type="domain" description="EF-hand" evidence="3">
    <location>
        <begin position="45"/>
        <end position="78"/>
    </location>
</feature>
<evidence type="ECO:0000256" key="2">
    <source>
        <dbReference type="SAM" id="MobiDB-lite"/>
    </source>
</evidence>
<dbReference type="CDD" id="cd00051">
    <property type="entry name" value="EFh"/>
    <property type="match status" value="1"/>
</dbReference>
<dbReference type="PROSITE" id="PS00018">
    <property type="entry name" value="EF_HAND_1"/>
    <property type="match status" value="1"/>
</dbReference>
<accession>A0A0L0DKY5</accession>
<dbReference type="InterPro" id="IPR007138">
    <property type="entry name" value="ABM_dom"/>
</dbReference>
<evidence type="ECO:0000259" key="3">
    <source>
        <dbReference type="PROSITE" id="PS50222"/>
    </source>
</evidence>
<dbReference type="InterPro" id="IPR039862">
    <property type="entry name" value="NECAB1/2/3"/>
</dbReference>
<dbReference type="STRING" id="461836.A0A0L0DKY5"/>
<dbReference type="InterPro" id="IPR018247">
    <property type="entry name" value="EF_Hand_1_Ca_BS"/>
</dbReference>
<feature type="domain" description="EF-hand" evidence="3">
    <location>
        <begin position="9"/>
        <end position="44"/>
    </location>
</feature>
<reference evidence="5 6" key="1">
    <citation type="submission" date="2010-05" db="EMBL/GenBank/DDBJ databases">
        <title>The Genome Sequence of Thecamonas trahens ATCC 50062.</title>
        <authorList>
            <consortium name="The Broad Institute Genome Sequencing Platform"/>
            <person name="Russ C."/>
            <person name="Cuomo C."/>
            <person name="Shea T."/>
            <person name="Young S.K."/>
            <person name="Zeng Q."/>
            <person name="Koehrsen M."/>
            <person name="Haas B."/>
            <person name="Borodovsky M."/>
            <person name="Guigo R."/>
            <person name="Alvarado L."/>
            <person name="Berlin A."/>
            <person name="Bochicchio J."/>
            <person name="Borenstein D."/>
            <person name="Chapman S."/>
            <person name="Chen Z."/>
            <person name="Freedman E."/>
            <person name="Gellesch M."/>
            <person name="Goldberg J."/>
            <person name="Griggs A."/>
            <person name="Gujja S."/>
            <person name="Heilman E."/>
            <person name="Heiman D."/>
            <person name="Hepburn T."/>
            <person name="Howarth C."/>
            <person name="Jen D."/>
            <person name="Larson L."/>
            <person name="Mehta T."/>
            <person name="Park D."/>
            <person name="Pearson M."/>
            <person name="Roberts A."/>
            <person name="Saif S."/>
            <person name="Shenoy N."/>
            <person name="Sisk P."/>
            <person name="Stolte C."/>
            <person name="Sykes S."/>
            <person name="Thomson T."/>
            <person name="Walk T."/>
            <person name="White J."/>
            <person name="Yandava C."/>
            <person name="Burger G."/>
            <person name="Gray M.W."/>
            <person name="Holland P.W.H."/>
            <person name="King N."/>
            <person name="Lang F.B.F."/>
            <person name="Roger A.J."/>
            <person name="Ruiz-Trillo I."/>
            <person name="Lander E."/>
            <person name="Nusbaum C."/>
        </authorList>
    </citation>
    <scope>NUCLEOTIDE SEQUENCE [LARGE SCALE GENOMIC DNA]</scope>
    <source>
        <strain evidence="5 6">ATCC 50062</strain>
    </source>
</reference>
<dbReference type="SMART" id="SM00054">
    <property type="entry name" value="EFh"/>
    <property type="match status" value="2"/>
</dbReference>
<dbReference type="eggNOG" id="ENOG502QWRY">
    <property type="taxonomic scope" value="Eukaryota"/>
</dbReference>
<sequence>MADNDATAPGMDLLLDIFRRADKNDDDRISLEEFHAYFDDGILTKAQLDELFERIDEDGSANIDHRELCEWFSGGVETYVSLFDALDAVTRSVGSALSASAAEYANADAFHQFRTRFLLREAYRQLNAMSQPLERAVDALEDRARRDSATALPNIISSQPTPEVRVAIQGSQFTYRTELPPASPALERDDGFPGAAGASAASVPPAQLDELTAQIDRLRKYVDNYVSKVEFVPVEEGSADDDDEAVLVVMRVFDVDDDCVDAFVAAASTYLKDSRAADGCLHLYMKQQCGDPSTVMFWEVWESDDAVTDHYMSPTWRAFLRTSADLLISPTSTKQLPVPATWWPQLE</sequence>
<dbReference type="GO" id="GO:0005737">
    <property type="term" value="C:cytoplasm"/>
    <property type="evidence" value="ECO:0007669"/>
    <property type="project" value="TreeGrafter"/>
</dbReference>
<gene>
    <name evidence="5" type="ORF">AMSG_08281</name>
</gene>
<dbReference type="PROSITE" id="PS50222">
    <property type="entry name" value="EF_HAND_2"/>
    <property type="match status" value="2"/>
</dbReference>
<keyword evidence="6" id="KW-1185">Reference proteome</keyword>
<dbReference type="Pfam" id="PF03992">
    <property type="entry name" value="ABM"/>
    <property type="match status" value="1"/>
</dbReference>
<evidence type="ECO:0000259" key="4">
    <source>
        <dbReference type="PROSITE" id="PS51725"/>
    </source>
</evidence>
<dbReference type="PANTHER" id="PTHR12178">
    <property type="entry name" value="EF-HAND DOMAIN-CONTAINING PROTEIN"/>
    <property type="match status" value="1"/>
</dbReference>
<dbReference type="RefSeq" id="XP_013755611.1">
    <property type="nucleotide sequence ID" value="XM_013900157.1"/>
</dbReference>
<dbReference type="GO" id="GO:0005509">
    <property type="term" value="F:calcium ion binding"/>
    <property type="evidence" value="ECO:0007669"/>
    <property type="project" value="InterPro"/>
</dbReference>
<dbReference type="GO" id="GO:0042984">
    <property type="term" value="P:regulation of amyloid precursor protein biosynthetic process"/>
    <property type="evidence" value="ECO:0007669"/>
    <property type="project" value="TreeGrafter"/>
</dbReference>
<name>A0A0L0DKY5_THETB</name>
<dbReference type="Gene3D" id="1.10.238.10">
    <property type="entry name" value="EF-hand"/>
    <property type="match status" value="1"/>
</dbReference>
<keyword evidence="1" id="KW-0106">Calcium</keyword>
<proteinExistence type="predicted"/>
<dbReference type="GeneID" id="25567009"/>
<feature type="domain" description="ABM" evidence="4">
    <location>
        <begin position="247"/>
        <end position="336"/>
    </location>
</feature>
<dbReference type="SUPFAM" id="SSF47473">
    <property type="entry name" value="EF-hand"/>
    <property type="match status" value="1"/>
</dbReference>
<dbReference type="PROSITE" id="PS51725">
    <property type="entry name" value="ABM"/>
    <property type="match status" value="1"/>
</dbReference>
<organism evidence="5 6">
    <name type="scientific">Thecamonas trahens ATCC 50062</name>
    <dbReference type="NCBI Taxonomy" id="461836"/>
    <lineage>
        <taxon>Eukaryota</taxon>
        <taxon>Apusozoa</taxon>
        <taxon>Apusomonadida</taxon>
        <taxon>Apusomonadidae</taxon>
        <taxon>Thecamonas</taxon>
    </lineage>
</organism>